<dbReference type="PANTHER" id="PTHR33018:SF37">
    <property type="entry name" value="TRANSPOSASE TNP1_EN_SPM-LIKE DOMAIN-CONTAINING PROTEIN"/>
    <property type="match status" value="1"/>
</dbReference>
<evidence type="ECO:0000313" key="3">
    <source>
        <dbReference type="EnsemblPlants" id="AUR62041055-RA:cds"/>
    </source>
</evidence>
<feature type="region of interest" description="Disordered" evidence="1">
    <location>
        <begin position="42"/>
        <end position="79"/>
    </location>
</feature>
<protein>
    <recommendedName>
        <fullName evidence="2">DUF8039 domain-containing protein</fullName>
    </recommendedName>
</protein>
<dbReference type="Gene3D" id="3.40.395.10">
    <property type="entry name" value="Adenoviral Proteinase, Chain A"/>
    <property type="match status" value="1"/>
</dbReference>
<evidence type="ECO:0000259" key="2">
    <source>
        <dbReference type="Pfam" id="PF26133"/>
    </source>
</evidence>
<feature type="domain" description="DUF8039" evidence="2">
    <location>
        <begin position="446"/>
        <end position="535"/>
    </location>
</feature>
<dbReference type="Proteomes" id="UP000596660">
    <property type="component" value="Unplaced"/>
</dbReference>
<dbReference type="EnsemblPlants" id="AUR62041055-RA">
    <property type="protein sequence ID" value="AUR62041055-RA:cds"/>
    <property type="gene ID" value="AUR62041055"/>
</dbReference>
<keyword evidence="4" id="KW-1185">Reference proteome</keyword>
<accession>A0A803N632</accession>
<evidence type="ECO:0000256" key="1">
    <source>
        <dbReference type="SAM" id="MobiDB-lite"/>
    </source>
</evidence>
<dbReference type="AlphaFoldDB" id="A0A803N632"/>
<feature type="compositionally biased region" description="Acidic residues" evidence="1">
    <location>
        <begin position="42"/>
        <end position="54"/>
    </location>
</feature>
<evidence type="ECO:0000313" key="4">
    <source>
        <dbReference type="Proteomes" id="UP000596660"/>
    </source>
</evidence>
<dbReference type="PANTHER" id="PTHR33018">
    <property type="entry name" value="OS10G0338966 PROTEIN-RELATED"/>
    <property type="match status" value="1"/>
</dbReference>
<sequence length="779" mass="88700">MGVQPLQDGEDIVDDEDYDRDEVVEILSSKFHSRARIAMEESGDEYNQECQDMEELQHDVVTSQPKPKKKGRGPSKGVQTTTPIFLEFDEFGLPTGKWESEYGKQIETCSKKVDINVKEYSKMDKEEKKKPMGGDKGVKEKNFHVAVGNRFRGHKSWLNARFITKTEAPTEDSPSAKMKPWELYKGFISELQWKDFEAYYTSKEFKLKSERGKENAKQNKYRHHLGQRSYGRAREHWKKSNRLPPVSESSTTSNTTELSTTTSLNERLTHRSLEWVLARQIKLPDGSWGIDPKDVDTVAIAKSVLENMKTKSVERQEGTSSCEERGIDALTLALGKKDNRGHVKGLGRCGVGVGLTQAFGKKDRKGKRSSHNSCSFSELEAMKDSLTQEFEAKFEERLSQRVVEEIQTYVANLIPRSNSTLPIMPAITELQSPLANNLNQIKATRVIQVPTPCFLTLIDEYNENKVVVADGTAQPCLDGVTHNLTMNPKHYRVSVDYPYPDYASLDLPVKAPDGETKLGKATGYFVEWPIYLVIFKDEDMGPLIKKAKSVEANEKVDSCGVKSRQSTTKGFALLDDSIVGSLSECCEMLYWCMSSDIDKYDTITVSLKAPYFYQNEDKKTFVTATDVSELLRGAWANVSLFHVYILYLIHMHISILNITEITFLCPQRISVAEIEHDYLEVHGYVKKAFMSELEKEDKHCKFMLAPYLQSNHWVLLVINLQLGLVFEFDPATCPKKTPRKLRLADILMKAYKVYLSKLKGNVLKSRRKNLLFKQMEVHK</sequence>
<dbReference type="SUPFAM" id="SSF54001">
    <property type="entry name" value="Cysteine proteinases"/>
    <property type="match status" value="1"/>
</dbReference>
<proteinExistence type="predicted"/>
<dbReference type="InterPro" id="IPR038765">
    <property type="entry name" value="Papain-like_cys_pep_sf"/>
</dbReference>
<dbReference type="Pfam" id="PF26133">
    <property type="entry name" value="DUF8039"/>
    <property type="match status" value="1"/>
</dbReference>
<feature type="region of interest" description="Disordered" evidence="1">
    <location>
        <begin position="209"/>
        <end position="264"/>
    </location>
</feature>
<feature type="compositionally biased region" description="Low complexity" evidence="1">
    <location>
        <begin position="247"/>
        <end position="264"/>
    </location>
</feature>
<organism evidence="3 4">
    <name type="scientific">Chenopodium quinoa</name>
    <name type="common">Quinoa</name>
    <dbReference type="NCBI Taxonomy" id="63459"/>
    <lineage>
        <taxon>Eukaryota</taxon>
        <taxon>Viridiplantae</taxon>
        <taxon>Streptophyta</taxon>
        <taxon>Embryophyta</taxon>
        <taxon>Tracheophyta</taxon>
        <taxon>Spermatophyta</taxon>
        <taxon>Magnoliopsida</taxon>
        <taxon>eudicotyledons</taxon>
        <taxon>Gunneridae</taxon>
        <taxon>Pentapetalae</taxon>
        <taxon>Caryophyllales</taxon>
        <taxon>Chenopodiaceae</taxon>
        <taxon>Chenopodioideae</taxon>
        <taxon>Atripliceae</taxon>
        <taxon>Chenopodium</taxon>
    </lineage>
</organism>
<reference evidence="3" key="1">
    <citation type="journal article" date="2017" name="Nature">
        <title>The genome of Chenopodium quinoa.</title>
        <authorList>
            <person name="Jarvis D.E."/>
            <person name="Ho Y.S."/>
            <person name="Lightfoot D.J."/>
            <person name="Schmoeckel S.M."/>
            <person name="Li B."/>
            <person name="Borm T.J.A."/>
            <person name="Ohyanagi H."/>
            <person name="Mineta K."/>
            <person name="Michell C.T."/>
            <person name="Saber N."/>
            <person name="Kharbatia N.M."/>
            <person name="Rupper R.R."/>
            <person name="Sharp A.R."/>
            <person name="Dally N."/>
            <person name="Boughton B.A."/>
            <person name="Woo Y.H."/>
            <person name="Gao G."/>
            <person name="Schijlen E.G.W.M."/>
            <person name="Guo X."/>
            <person name="Momin A.A."/>
            <person name="Negrao S."/>
            <person name="Al-Babili S."/>
            <person name="Gehring C."/>
            <person name="Roessner U."/>
            <person name="Jung C."/>
            <person name="Murphy K."/>
            <person name="Arold S.T."/>
            <person name="Gojobori T."/>
            <person name="van der Linden C.G."/>
            <person name="van Loo E.N."/>
            <person name="Jellen E.N."/>
            <person name="Maughan P.J."/>
            <person name="Tester M."/>
        </authorList>
    </citation>
    <scope>NUCLEOTIDE SEQUENCE [LARGE SCALE GENOMIC DNA]</scope>
    <source>
        <strain evidence="3">cv. PI 614886</strain>
    </source>
</reference>
<name>A0A803N632_CHEQI</name>
<reference evidence="3" key="2">
    <citation type="submission" date="2021-03" db="UniProtKB">
        <authorList>
            <consortium name="EnsemblPlants"/>
        </authorList>
    </citation>
    <scope>IDENTIFICATION</scope>
</reference>
<dbReference type="InterPro" id="IPR058352">
    <property type="entry name" value="DUF8039"/>
</dbReference>
<dbReference type="Gramene" id="AUR62041055-RA">
    <property type="protein sequence ID" value="AUR62041055-RA:cds"/>
    <property type="gene ID" value="AUR62041055"/>
</dbReference>